<keyword evidence="1" id="KW-0812">Transmembrane</keyword>
<feature type="transmembrane region" description="Helical" evidence="1">
    <location>
        <begin position="6"/>
        <end position="27"/>
    </location>
</feature>
<feature type="transmembrane region" description="Helical" evidence="1">
    <location>
        <begin position="48"/>
        <end position="64"/>
    </location>
</feature>
<evidence type="ECO:0000256" key="1">
    <source>
        <dbReference type="SAM" id="Phobius"/>
    </source>
</evidence>
<protein>
    <recommendedName>
        <fullName evidence="4">DUF3325 domain-containing protein</fullName>
    </recommendedName>
</protein>
<proteinExistence type="predicted"/>
<keyword evidence="3" id="KW-1185">Reference proteome</keyword>
<organism evidence="2 3">
    <name type="scientific">Microbacterium arthrosphaerae</name>
    <dbReference type="NCBI Taxonomy" id="792652"/>
    <lineage>
        <taxon>Bacteria</taxon>
        <taxon>Bacillati</taxon>
        <taxon>Actinomycetota</taxon>
        <taxon>Actinomycetes</taxon>
        <taxon>Micrococcales</taxon>
        <taxon>Microbacteriaceae</taxon>
        <taxon>Microbacterium</taxon>
    </lineage>
</organism>
<reference evidence="2 3" key="1">
    <citation type="submission" date="2023-11" db="EMBL/GenBank/DDBJ databases">
        <title>Draft genome sequence of Microbacterium arthrosphaerae JCM 30492.</title>
        <authorList>
            <person name="Zhang G."/>
            <person name="Ding Y."/>
        </authorList>
    </citation>
    <scope>NUCLEOTIDE SEQUENCE [LARGE SCALE GENOMIC DNA]</scope>
    <source>
        <strain evidence="2 3">JCM 30492</strain>
    </source>
</reference>
<sequence>MQMTVAGGVMMAAVGAGLYLLAAIMLARANYDHRVPYWTSPRVRSGSSVAVRTIGAVAIGFAAIASPLGFWGLAALVVAILCGVAVIAHHNRSLAITRAR</sequence>
<accession>A0ABU4H536</accession>
<evidence type="ECO:0008006" key="4">
    <source>
        <dbReference type="Google" id="ProtNLM"/>
    </source>
</evidence>
<name>A0ABU4H536_9MICO</name>
<dbReference type="RefSeq" id="WP_318354928.1">
    <property type="nucleotide sequence ID" value="NZ_JAWQEV010000007.1"/>
</dbReference>
<gene>
    <name evidence="2" type="ORF">R8Z58_16785</name>
</gene>
<dbReference type="Proteomes" id="UP001283109">
    <property type="component" value="Unassembled WGS sequence"/>
</dbReference>
<evidence type="ECO:0000313" key="3">
    <source>
        <dbReference type="Proteomes" id="UP001283109"/>
    </source>
</evidence>
<feature type="transmembrane region" description="Helical" evidence="1">
    <location>
        <begin position="70"/>
        <end position="88"/>
    </location>
</feature>
<comment type="caution">
    <text evidence="2">The sequence shown here is derived from an EMBL/GenBank/DDBJ whole genome shotgun (WGS) entry which is preliminary data.</text>
</comment>
<keyword evidence="1" id="KW-0472">Membrane</keyword>
<dbReference type="EMBL" id="JAWQEV010000007">
    <property type="protein sequence ID" value="MDW4574436.1"/>
    <property type="molecule type" value="Genomic_DNA"/>
</dbReference>
<evidence type="ECO:0000313" key="2">
    <source>
        <dbReference type="EMBL" id="MDW4574436.1"/>
    </source>
</evidence>
<keyword evidence="1" id="KW-1133">Transmembrane helix</keyword>